<gene>
    <name evidence="2" type="ORF">HA332_13610</name>
</gene>
<dbReference type="InterPro" id="IPR011055">
    <property type="entry name" value="Dup_hybrid_motif"/>
</dbReference>
<feature type="domain" description="DUF8155" evidence="1">
    <location>
        <begin position="9"/>
        <end position="115"/>
    </location>
</feature>
<dbReference type="Gene3D" id="2.70.70.10">
    <property type="entry name" value="Glucose Permease (Domain IIA)"/>
    <property type="match status" value="1"/>
</dbReference>
<dbReference type="RefSeq" id="WP_010979954.1">
    <property type="nucleotide sequence ID" value="NZ_BAABQO010000008.1"/>
</dbReference>
<reference evidence="2" key="1">
    <citation type="journal article" date="2020" name="bioRxiv">
        <title>A rank-normalized archaeal taxonomy based on genome phylogeny resolves widespread incomplete and uneven classifications.</title>
        <authorList>
            <person name="Rinke C."/>
            <person name="Chuvochina M."/>
            <person name="Mussig A.J."/>
            <person name="Chaumeil P.-A."/>
            <person name="Waite D.W."/>
            <person name="Whitman W.B."/>
            <person name="Parks D.H."/>
            <person name="Hugenholtz P."/>
        </authorList>
    </citation>
    <scope>NUCLEOTIDE SEQUENCE</scope>
    <source>
        <strain evidence="2">UBA8838</strain>
    </source>
</reference>
<dbReference type="Proteomes" id="UP000646844">
    <property type="component" value="Unassembled WGS sequence"/>
</dbReference>
<dbReference type="GeneID" id="1459942"/>
<evidence type="ECO:0000313" key="3">
    <source>
        <dbReference type="Proteomes" id="UP000646844"/>
    </source>
</evidence>
<dbReference type="AlphaFoldDB" id="A0A832TMD5"/>
<accession>A0A832TMD5</accession>
<comment type="caution">
    <text evidence="2">The sequence shown here is derived from an EMBL/GenBank/DDBJ whole genome shotgun (WGS) entry which is preliminary data.</text>
</comment>
<protein>
    <recommendedName>
        <fullName evidence="1">DUF8155 domain-containing protein</fullName>
    </recommendedName>
</protein>
<dbReference type="OMA" id="KGLIRNW"/>
<name>A0A832TMD5_9CREN</name>
<proteinExistence type="predicted"/>
<evidence type="ECO:0000259" key="1">
    <source>
        <dbReference type="Pfam" id="PF26482"/>
    </source>
</evidence>
<sequence length="272" mass="30872">MKILKGSLLSFFSSGFPSHVKIKAIDLSSPDQENFYSPFSGIIEKIEKVKIGRPNKYTKIDYDVVMYINSNGKRIKVLHVEPYLEEGSEIKEGEKIGKFLESPYTAGDFKHAHIEGITFKFPSIKRYRSSSVGQVISVEKDYFDVRILDYSEAGNYYGVGCCGGLLNTSFPFGCYGGIIGDWDGSLSFLDFNLGYPYKVKRKNVIMFEGKKGLIRNWEFEASFKVLSNKPICGSSFIEVVLGYNTPPMIRVFRKPIFKEGEEIKLEDLKKMI</sequence>
<organism evidence="2 3">
    <name type="scientific">Sulfurisphaera tokodaii</name>
    <dbReference type="NCBI Taxonomy" id="111955"/>
    <lineage>
        <taxon>Archaea</taxon>
        <taxon>Thermoproteota</taxon>
        <taxon>Thermoprotei</taxon>
        <taxon>Sulfolobales</taxon>
        <taxon>Sulfolobaceae</taxon>
        <taxon>Sulfurisphaera</taxon>
    </lineage>
</organism>
<dbReference type="EMBL" id="DUJO01000060">
    <property type="protein sequence ID" value="HII75368.1"/>
    <property type="molecule type" value="Genomic_DNA"/>
</dbReference>
<dbReference type="InterPro" id="IPR058468">
    <property type="entry name" value="DUF8155_N"/>
</dbReference>
<evidence type="ECO:0000313" key="2">
    <source>
        <dbReference type="EMBL" id="HII75368.1"/>
    </source>
</evidence>
<dbReference type="Pfam" id="PF26482">
    <property type="entry name" value="DUF8155"/>
    <property type="match status" value="1"/>
</dbReference>